<dbReference type="AlphaFoldDB" id="A0A5N7BUD4"/>
<feature type="non-terminal residue" evidence="1">
    <location>
        <position position="85"/>
    </location>
</feature>
<name>A0A5N7BUD4_PETAA</name>
<dbReference type="Proteomes" id="UP000326877">
    <property type="component" value="Unassembled WGS sequence"/>
</dbReference>
<gene>
    <name evidence="1" type="ORF">BDV23DRAFT_164910</name>
</gene>
<accession>A0A5N7BUD4</accession>
<reference evidence="1" key="1">
    <citation type="submission" date="2019-04" db="EMBL/GenBank/DDBJ databases">
        <title>Friends and foes A comparative genomics studyof 23 Aspergillus species from section Flavi.</title>
        <authorList>
            <consortium name="DOE Joint Genome Institute"/>
            <person name="Kjaerbolling I."/>
            <person name="Vesth T."/>
            <person name="Frisvad J.C."/>
            <person name="Nybo J.L."/>
            <person name="Theobald S."/>
            <person name="Kildgaard S."/>
            <person name="Isbrandt T."/>
            <person name="Kuo A."/>
            <person name="Sato A."/>
            <person name="Lyhne E.K."/>
            <person name="Kogle M.E."/>
            <person name="Wiebenga A."/>
            <person name="Kun R.S."/>
            <person name="Lubbers R.J."/>
            <person name="Makela M.R."/>
            <person name="Barry K."/>
            <person name="Chovatia M."/>
            <person name="Clum A."/>
            <person name="Daum C."/>
            <person name="Haridas S."/>
            <person name="He G."/>
            <person name="LaButti K."/>
            <person name="Lipzen A."/>
            <person name="Mondo S."/>
            <person name="Riley R."/>
            <person name="Salamov A."/>
            <person name="Simmons B.A."/>
            <person name="Magnuson J.K."/>
            <person name="Henrissat B."/>
            <person name="Mortensen U.H."/>
            <person name="Larsen T.O."/>
            <person name="Devries R.P."/>
            <person name="Grigoriev I.V."/>
            <person name="Machida M."/>
            <person name="Baker S.E."/>
            <person name="Andersen M.R."/>
        </authorList>
    </citation>
    <scope>NUCLEOTIDE SEQUENCE [LARGE SCALE GENOMIC DNA]</scope>
    <source>
        <strain evidence="1">IBT 14317</strain>
    </source>
</reference>
<evidence type="ECO:0000313" key="1">
    <source>
        <dbReference type="EMBL" id="KAE8385444.1"/>
    </source>
</evidence>
<protein>
    <submittedName>
        <fullName evidence="1">Uncharacterized protein</fullName>
    </submittedName>
</protein>
<proteinExistence type="predicted"/>
<organism evidence="1">
    <name type="scientific">Petromyces alliaceus</name>
    <name type="common">Aspergillus alliaceus</name>
    <dbReference type="NCBI Taxonomy" id="209559"/>
    <lineage>
        <taxon>Eukaryota</taxon>
        <taxon>Fungi</taxon>
        <taxon>Dikarya</taxon>
        <taxon>Ascomycota</taxon>
        <taxon>Pezizomycotina</taxon>
        <taxon>Eurotiomycetes</taxon>
        <taxon>Eurotiomycetidae</taxon>
        <taxon>Eurotiales</taxon>
        <taxon>Aspergillaceae</taxon>
        <taxon>Aspergillus</taxon>
        <taxon>Aspergillus subgen. Circumdati</taxon>
    </lineage>
</organism>
<dbReference type="EMBL" id="ML735335">
    <property type="protein sequence ID" value="KAE8385444.1"/>
    <property type="molecule type" value="Genomic_DNA"/>
</dbReference>
<sequence>MRLLVGLVAASSLLTTRTLALGNLFLYHTKTNAVELRDAVLIRAQQAGCQFGKGAKFPGLTGWLVVVVDCPRLPADTPYVDKVII</sequence>